<accession>A0A915ITY0</accession>
<dbReference type="WBParaSite" id="nRc.2.0.1.t17306-RA">
    <property type="protein sequence ID" value="nRc.2.0.1.t17306-RA"/>
    <property type="gene ID" value="nRc.2.0.1.g17306"/>
</dbReference>
<organism evidence="1 2">
    <name type="scientific">Romanomermis culicivorax</name>
    <name type="common">Nematode worm</name>
    <dbReference type="NCBI Taxonomy" id="13658"/>
    <lineage>
        <taxon>Eukaryota</taxon>
        <taxon>Metazoa</taxon>
        <taxon>Ecdysozoa</taxon>
        <taxon>Nematoda</taxon>
        <taxon>Enoplea</taxon>
        <taxon>Dorylaimia</taxon>
        <taxon>Mermithida</taxon>
        <taxon>Mermithoidea</taxon>
        <taxon>Mermithidae</taxon>
        <taxon>Romanomermis</taxon>
    </lineage>
</organism>
<name>A0A915ITY0_ROMCU</name>
<keyword evidence="1" id="KW-1185">Reference proteome</keyword>
<protein>
    <submittedName>
        <fullName evidence="2">Uncharacterized protein</fullName>
    </submittedName>
</protein>
<dbReference type="Proteomes" id="UP000887565">
    <property type="component" value="Unplaced"/>
</dbReference>
<evidence type="ECO:0000313" key="1">
    <source>
        <dbReference type="Proteomes" id="UP000887565"/>
    </source>
</evidence>
<dbReference type="AlphaFoldDB" id="A0A915ITY0"/>
<proteinExistence type="predicted"/>
<reference evidence="2" key="1">
    <citation type="submission" date="2022-11" db="UniProtKB">
        <authorList>
            <consortium name="WormBaseParasite"/>
        </authorList>
    </citation>
    <scope>IDENTIFICATION</scope>
</reference>
<sequence>FSAATFWLNSRDVLFHFLFVLFQRGINEASIASLLLTSTAPSIVLRSSAIGEVVLGNSNGFWRNSNNISKKHGDSILFKKYSNTIVAPTILVCLIYFFSFGAGIKEHEAKHQNDTSTEINTASYINGNFTFEKFVDHRTNRCLTTPEQFNCKSWSKECKFGGTSTILQGKSLFDSKWKIVERGRFDAADWENRTLTKILPELPALATRLYDLTKRAQLYSEKIPCTAETAASKNFDPNIGVSFKFWATKNITLTVFLYDPVKDTVIASSSVFHQKSKLYPGPFLVKFVHFSQQPFVVRFLAQGTFKAPGFLFLDDVAYVGQFCKNSTCLSTVKNM</sequence>
<evidence type="ECO:0000313" key="2">
    <source>
        <dbReference type="WBParaSite" id="nRc.2.0.1.t17306-RA"/>
    </source>
</evidence>